<keyword evidence="2" id="KW-1185">Reference proteome</keyword>
<evidence type="ECO:0000313" key="1">
    <source>
        <dbReference type="EMBL" id="GAA3913291.1"/>
    </source>
</evidence>
<dbReference type="EMBL" id="BAABBN010000004">
    <property type="protein sequence ID" value="GAA3913291.1"/>
    <property type="molecule type" value="Genomic_DNA"/>
</dbReference>
<name>A0ABP7M241_9GAMM</name>
<sequence>MEYLRKIDSWKNRHEKLILKDGDKVFYISAKAATSKASQEGKDLWLCSEGGNVFYILREKDS</sequence>
<gene>
    <name evidence="1" type="ORF">GCM10022277_04920</name>
</gene>
<evidence type="ECO:0000313" key="2">
    <source>
        <dbReference type="Proteomes" id="UP001501565"/>
    </source>
</evidence>
<dbReference type="Proteomes" id="UP001501565">
    <property type="component" value="Unassembled WGS sequence"/>
</dbReference>
<proteinExistence type="predicted"/>
<accession>A0ABP7M241</accession>
<protein>
    <submittedName>
        <fullName evidence="1">Uncharacterized protein</fullName>
    </submittedName>
</protein>
<organism evidence="1 2">
    <name type="scientific">Litoribacillus peritrichatus</name>
    <dbReference type="NCBI Taxonomy" id="718191"/>
    <lineage>
        <taxon>Bacteria</taxon>
        <taxon>Pseudomonadati</taxon>
        <taxon>Pseudomonadota</taxon>
        <taxon>Gammaproteobacteria</taxon>
        <taxon>Oceanospirillales</taxon>
        <taxon>Oceanospirillaceae</taxon>
        <taxon>Litoribacillus</taxon>
    </lineage>
</organism>
<reference evidence="2" key="1">
    <citation type="journal article" date="2019" name="Int. J. Syst. Evol. Microbiol.">
        <title>The Global Catalogue of Microorganisms (GCM) 10K type strain sequencing project: providing services to taxonomists for standard genome sequencing and annotation.</title>
        <authorList>
            <consortium name="The Broad Institute Genomics Platform"/>
            <consortium name="The Broad Institute Genome Sequencing Center for Infectious Disease"/>
            <person name="Wu L."/>
            <person name="Ma J."/>
        </authorList>
    </citation>
    <scope>NUCLEOTIDE SEQUENCE [LARGE SCALE GENOMIC DNA]</scope>
    <source>
        <strain evidence="2">JCM 17551</strain>
    </source>
</reference>
<comment type="caution">
    <text evidence="1">The sequence shown here is derived from an EMBL/GenBank/DDBJ whole genome shotgun (WGS) entry which is preliminary data.</text>
</comment>